<gene>
    <name evidence="2" type="ORF">BN12_350024</name>
</gene>
<dbReference type="EMBL" id="CAJB01000279">
    <property type="protein sequence ID" value="CCH78818.1"/>
    <property type="molecule type" value="Genomic_DNA"/>
</dbReference>
<organism evidence="2 3">
    <name type="scientific">Nostocoides japonicum T1-X7</name>
    <dbReference type="NCBI Taxonomy" id="1194083"/>
    <lineage>
        <taxon>Bacteria</taxon>
        <taxon>Bacillati</taxon>
        <taxon>Actinomycetota</taxon>
        <taxon>Actinomycetes</taxon>
        <taxon>Micrococcales</taxon>
        <taxon>Intrasporangiaceae</taxon>
        <taxon>Nostocoides</taxon>
    </lineage>
</organism>
<evidence type="ECO:0000313" key="3">
    <source>
        <dbReference type="Proteomes" id="UP000035721"/>
    </source>
</evidence>
<reference evidence="2 3" key="1">
    <citation type="journal article" date="2013" name="ISME J.">
        <title>A metabolic model for members of the genus Tetrasphaera involved in enhanced biological phosphorus removal.</title>
        <authorList>
            <person name="Kristiansen R."/>
            <person name="Nguyen H.T.T."/>
            <person name="Saunders A.M."/>
            <person name="Nielsen J.L."/>
            <person name="Wimmer R."/>
            <person name="Le V.Q."/>
            <person name="McIlroy S.J."/>
            <person name="Petrovski S."/>
            <person name="Seviour R.J."/>
            <person name="Calteau A."/>
            <person name="Nielsen K.L."/>
            <person name="Nielsen P.H."/>
        </authorList>
    </citation>
    <scope>NUCLEOTIDE SEQUENCE [LARGE SCALE GENOMIC DNA]</scope>
    <source>
        <strain evidence="2 3">T1-X7</strain>
    </source>
</reference>
<proteinExistence type="predicted"/>
<sequence>MVLQRMTDSCITAGQPLGRSSGIASSPT</sequence>
<keyword evidence="3" id="KW-1185">Reference proteome</keyword>
<protein>
    <submittedName>
        <fullName evidence="2">Uncharacterized protein</fullName>
    </submittedName>
</protein>
<comment type="caution">
    <text evidence="2">The sequence shown here is derived from an EMBL/GenBank/DDBJ whole genome shotgun (WGS) entry which is preliminary data.</text>
</comment>
<feature type="region of interest" description="Disordered" evidence="1">
    <location>
        <begin position="1"/>
        <end position="28"/>
    </location>
</feature>
<dbReference type="AlphaFoldDB" id="A0A077LY38"/>
<accession>A0A077LY38</accession>
<name>A0A077LY38_9MICO</name>
<feature type="compositionally biased region" description="Polar residues" evidence="1">
    <location>
        <begin position="1"/>
        <end position="12"/>
    </location>
</feature>
<dbReference type="Proteomes" id="UP000035721">
    <property type="component" value="Unassembled WGS sequence"/>
</dbReference>
<evidence type="ECO:0000313" key="2">
    <source>
        <dbReference type="EMBL" id="CCH78818.1"/>
    </source>
</evidence>
<evidence type="ECO:0000256" key="1">
    <source>
        <dbReference type="SAM" id="MobiDB-lite"/>
    </source>
</evidence>